<dbReference type="InterPro" id="IPR018711">
    <property type="entry name" value="NAGPA"/>
</dbReference>
<dbReference type="PANTHER" id="PTHR40446:SF2">
    <property type="entry name" value="N-ACETYLGLUCOSAMINE-1-PHOSPHODIESTER ALPHA-N-ACETYLGLUCOSAMINIDASE"/>
    <property type="match status" value="1"/>
</dbReference>
<proteinExistence type="predicted"/>
<organism evidence="2 3">
    <name type="scientific">Cerasicoccus arenae</name>
    <dbReference type="NCBI Taxonomy" id="424488"/>
    <lineage>
        <taxon>Bacteria</taxon>
        <taxon>Pseudomonadati</taxon>
        <taxon>Verrucomicrobiota</taxon>
        <taxon>Opitutia</taxon>
        <taxon>Puniceicoccales</taxon>
        <taxon>Cerasicoccaceae</taxon>
        <taxon>Cerasicoccus</taxon>
    </lineage>
</organism>
<comment type="caution">
    <text evidence="2">The sequence shown here is derived from an EMBL/GenBank/DDBJ whole genome shotgun (WGS) entry which is preliminary data.</text>
</comment>
<dbReference type="Pfam" id="PF09992">
    <property type="entry name" value="NAGPA"/>
    <property type="match status" value="1"/>
</dbReference>
<reference evidence="2" key="2">
    <citation type="submission" date="2020-09" db="EMBL/GenBank/DDBJ databases">
        <authorList>
            <person name="Sun Q."/>
            <person name="Kim S."/>
        </authorList>
    </citation>
    <scope>NUCLEOTIDE SEQUENCE</scope>
    <source>
        <strain evidence="2">KCTC 12870</strain>
    </source>
</reference>
<feature type="domain" description="Phosphodiester glycosidase" evidence="1">
    <location>
        <begin position="160"/>
        <end position="291"/>
    </location>
</feature>
<sequence length="294" mass="32195">MIAAPALVAISILIVLLSLRRPEFPVRIDERPDKTDERPLVWWSEISRSGFGEFTAVRLDLHAVDYALNLLVNPSNNSTNKDANARLESPLAMAQVGGYLVAVNATSYTLPGKSPEQTESWRTFLPGTNVTLRGVAKPRNQEQIGLGPAAPSYPVLWQDSNGKVGLTTLRPPENAVWFLSAYHWLIKEHQVFHAALPYIKRTNRSAAGISEDGRWLFLVACGPSNQKSSKDSGASLPELAEFMLSLGVANALNFDGGSSTSMIIKQQKSYLLTPPPEKYISRPVPVILGITPNH</sequence>
<reference evidence="2" key="1">
    <citation type="journal article" date="2014" name="Int. J. Syst. Evol. Microbiol.">
        <title>Complete genome sequence of Corynebacterium casei LMG S-19264T (=DSM 44701T), isolated from a smear-ripened cheese.</title>
        <authorList>
            <consortium name="US DOE Joint Genome Institute (JGI-PGF)"/>
            <person name="Walter F."/>
            <person name="Albersmeier A."/>
            <person name="Kalinowski J."/>
            <person name="Ruckert C."/>
        </authorList>
    </citation>
    <scope>NUCLEOTIDE SEQUENCE</scope>
    <source>
        <strain evidence="2">KCTC 12870</strain>
    </source>
</reference>
<dbReference type="Proteomes" id="UP000642829">
    <property type="component" value="Unassembled WGS sequence"/>
</dbReference>
<accession>A0A8J3DD39</accession>
<name>A0A8J3DD39_9BACT</name>
<dbReference type="EMBL" id="BMXG01000002">
    <property type="protein sequence ID" value="GHB91980.1"/>
    <property type="molecule type" value="Genomic_DNA"/>
</dbReference>
<evidence type="ECO:0000313" key="2">
    <source>
        <dbReference type="EMBL" id="GHB91980.1"/>
    </source>
</evidence>
<keyword evidence="3" id="KW-1185">Reference proteome</keyword>
<dbReference type="AlphaFoldDB" id="A0A8J3DD39"/>
<dbReference type="PANTHER" id="PTHR40446">
    <property type="entry name" value="N-ACETYLGLUCOSAMINE-1-PHOSPHODIESTER ALPHA-N-ACETYLGLUCOSAMINIDASE"/>
    <property type="match status" value="1"/>
</dbReference>
<protein>
    <recommendedName>
        <fullName evidence="1">Phosphodiester glycosidase domain-containing protein</fullName>
    </recommendedName>
</protein>
<dbReference type="RefSeq" id="WP_189511280.1">
    <property type="nucleotide sequence ID" value="NZ_BMXG01000002.1"/>
</dbReference>
<evidence type="ECO:0000259" key="1">
    <source>
        <dbReference type="Pfam" id="PF09992"/>
    </source>
</evidence>
<evidence type="ECO:0000313" key="3">
    <source>
        <dbReference type="Proteomes" id="UP000642829"/>
    </source>
</evidence>
<gene>
    <name evidence="2" type="ORF">GCM10007047_03670</name>
</gene>